<organism evidence="9">
    <name type="scientific">Candidatus Heimdallarchaeum aukensis</name>
    <dbReference type="NCBI Taxonomy" id="2876573"/>
    <lineage>
        <taxon>Archaea</taxon>
        <taxon>Promethearchaeati</taxon>
        <taxon>Candidatus Heimdallarchaeota</taxon>
        <taxon>Candidatus Heimdallarchaeia (ex Rinke et al. 2021) (nom. nud.)</taxon>
        <taxon>Candidatus Heimdallarchaeales</taxon>
        <taxon>Candidatus Heimdallarchaeaceae</taxon>
        <taxon>Candidatus Heimdallarchaeum</taxon>
    </lineage>
</organism>
<dbReference type="Pfam" id="PF02518">
    <property type="entry name" value="HATPase_c"/>
    <property type="match status" value="1"/>
</dbReference>
<gene>
    <name evidence="9" type="ORF">K9W45_09710</name>
</gene>
<evidence type="ECO:0000256" key="3">
    <source>
        <dbReference type="ARBA" id="ARBA00022679"/>
    </source>
</evidence>
<keyword evidence="3" id="KW-0808">Transferase</keyword>
<dbReference type="CDD" id="cd00075">
    <property type="entry name" value="HATPase"/>
    <property type="match status" value="1"/>
</dbReference>
<dbReference type="PROSITE" id="PS50109">
    <property type="entry name" value="HIS_KIN"/>
    <property type="match status" value="1"/>
</dbReference>
<keyword evidence="7" id="KW-1133">Transmembrane helix</keyword>
<feature type="transmembrane region" description="Helical" evidence="7">
    <location>
        <begin position="194"/>
        <end position="213"/>
    </location>
</feature>
<accession>A0A9Y1BJL0</accession>
<feature type="transmembrane region" description="Helical" evidence="7">
    <location>
        <begin position="163"/>
        <end position="187"/>
    </location>
</feature>
<evidence type="ECO:0000256" key="7">
    <source>
        <dbReference type="SAM" id="Phobius"/>
    </source>
</evidence>
<dbReference type="InterPro" id="IPR050980">
    <property type="entry name" value="2C_sensor_his_kinase"/>
</dbReference>
<dbReference type="Gene3D" id="3.30.565.10">
    <property type="entry name" value="Histidine kinase-like ATPase, C-terminal domain"/>
    <property type="match status" value="1"/>
</dbReference>
<protein>
    <recommendedName>
        <fullName evidence="2">histidine kinase</fullName>
        <ecNumber evidence="2">2.7.13.3</ecNumber>
    </recommendedName>
</protein>
<comment type="catalytic activity">
    <reaction evidence="1">
        <text>ATP + protein L-histidine = ADP + protein N-phospho-L-histidine.</text>
        <dbReference type="EC" id="2.7.13.3"/>
    </reaction>
</comment>
<dbReference type="SMART" id="SM00387">
    <property type="entry name" value="HATPase_c"/>
    <property type="match status" value="1"/>
</dbReference>
<dbReference type="EC" id="2.7.13.3" evidence="2"/>
<dbReference type="PANTHER" id="PTHR44936:SF10">
    <property type="entry name" value="SENSOR PROTEIN RSTB"/>
    <property type="match status" value="1"/>
</dbReference>
<evidence type="ECO:0000256" key="6">
    <source>
        <dbReference type="ARBA" id="ARBA00022840"/>
    </source>
</evidence>
<feature type="transmembrane region" description="Helical" evidence="7">
    <location>
        <begin position="225"/>
        <end position="244"/>
    </location>
</feature>
<dbReference type="InterPro" id="IPR005467">
    <property type="entry name" value="His_kinase_dom"/>
</dbReference>
<dbReference type="SUPFAM" id="SSF55874">
    <property type="entry name" value="ATPase domain of HSP90 chaperone/DNA topoisomerase II/histidine kinase"/>
    <property type="match status" value="1"/>
</dbReference>
<evidence type="ECO:0000256" key="5">
    <source>
        <dbReference type="ARBA" id="ARBA00022777"/>
    </source>
</evidence>
<keyword evidence="7" id="KW-0472">Membrane</keyword>
<sequence length="482" mass="55842">MKRITILIISSLLYTIAVLSAIFKKNVGNCILFLSTLVISCTACVLGLSTKRIHDRNLKIFVKALGMSMFFVLLSQVSLIISSIFANSISFSLANSILFISYIPVLFIIFQQIVNDFKNLYEQILMTIFIGLLLSVQYLDFFVQIVNNFSQIASNNHLIKFDLFILLVFLVFDFTFFILLLILFTIYSKRSQNYWGLLIISYLMLTVSDYYFFKYLIFQREIFLQIYRGFNLLYLGTILIGIILSKQNILNFKTVSAIIQERQQYRLLYEELDRVNKQLVTFTNVMKQDLRNDLAVIETAIEMFSESNDSMFKEMIIDRIKKMREKIFNIGAVEGFLVDDKIKPISLKVLQAAAVAFENVCVYGLDKEIFVKANKFLFSVFYGLISNAVHHAGENAKVWIEVEEKENYVFVHVKDNGIGIPSKEKKEIFHRDYKKRLYKGGMNLFLIKITLDTFGGEIFLQDNYPSGSDFIVKLEKLYTDAF</sequence>
<feature type="transmembrane region" description="Helical" evidence="7">
    <location>
        <begin position="123"/>
        <end position="143"/>
    </location>
</feature>
<keyword evidence="7" id="KW-0812">Transmembrane</keyword>
<evidence type="ECO:0000313" key="9">
    <source>
        <dbReference type="EMBL" id="UJG40110.1"/>
    </source>
</evidence>
<keyword evidence="5" id="KW-0418">Kinase</keyword>
<dbReference type="PANTHER" id="PTHR44936">
    <property type="entry name" value="SENSOR PROTEIN CREC"/>
    <property type="match status" value="1"/>
</dbReference>
<reference evidence="9" key="1">
    <citation type="journal article" date="2022" name="Nat. Microbiol.">
        <title>Unique mobile elements and scalable gene flow at the prokaryote-eukaryote boundary revealed by circularized Asgard archaea genomes.</title>
        <authorList>
            <person name="Wu F."/>
            <person name="Speth D.R."/>
            <person name="Philosof A."/>
            <person name="Cremiere A."/>
            <person name="Narayanan A."/>
            <person name="Barco R.A."/>
            <person name="Connon S.A."/>
            <person name="Amend J.P."/>
            <person name="Antoshechkin I.A."/>
            <person name="Orphan V.J."/>
        </authorList>
    </citation>
    <scope>NUCLEOTIDE SEQUENCE</scope>
    <source>
        <strain evidence="9">PM71</strain>
    </source>
</reference>
<proteinExistence type="predicted"/>
<evidence type="ECO:0000256" key="2">
    <source>
        <dbReference type="ARBA" id="ARBA00012438"/>
    </source>
</evidence>
<keyword evidence="6" id="KW-0067">ATP-binding</keyword>
<feature type="transmembrane region" description="Helical" evidence="7">
    <location>
        <begin position="31"/>
        <end position="48"/>
    </location>
</feature>
<dbReference type="InterPro" id="IPR003594">
    <property type="entry name" value="HATPase_dom"/>
</dbReference>
<feature type="transmembrane region" description="Helical" evidence="7">
    <location>
        <begin position="60"/>
        <end position="85"/>
    </location>
</feature>
<name>A0A9Y1BJL0_9ARCH</name>
<feature type="transmembrane region" description="Helical" evidence="7">
    <location>
        <begin position="91"/>
        <end position="111"/>
    </location>
</feature>
<dbReference type="InterPro" id="IPR036890">
    <property type="entry name" value="HATPase_C_sf"/>
</dbReference>
<dbReference type="GO" id="GO:0004673">
    <property type="term" value="F:protein histidine kinase activity"/>
    <property type="evidence" value="ECO:0007669"/>
    <property type="project" value="UniProtKB-EC"/>
</dbReference>
<feature type="domain" description="Histidine kinase" evidence="8">
    <location>
        <begin position="285"/>
        <end position="478"/>
    </location>
</feature>
<evidence type="ECO:0000259" key="8">
    <source>
        <dbReference type="PROSITE" id="PS50109"/>
    </source>
</evidence>
<evidence type="ECO:0000256" key="4">
    <source>
        <dbReference type="ARBA" id="ARBA00022741"/>
    </source>
</evidence>
<keyword evidence="4" id="KW-0547">Nucleotide-binding</keyword>
<dbReference type="Proteomes" id="UP001201020">
    <property type="component" value="Chromosome"/>
</dbReference>
<dbReference type="GO" id="GO:0005524">
    <property type="term" value="F:ATP binding"/>
    <property type="evidence" value="ECO:0007669"/>
    <property type="project" value="UniProtKB-KW"/>
</dbReference>
<evidence type="ECO:0000256" key="1">
    <source>
        <dbReference type="ARBA" id="ARBA00000085"/>
    </source>
</evidence>
<dbReference type="EMBL" id="CP084166">
    <property type="protein sequence ID" value="UJG40110.1"/>
    <property type="molecule type" value="Genomic_DNA"/>
</dbReference>
<dbReference type="AlphaFoldDB" id="A0A9Y1BJL0"/>